<dbReference type="Pfam" id="PF13773">
    <property type="entry name" value="DUF4170"/>
    <property type="match status" value="2"/>
</dbReference>
<dbReference type="Proteomes" id="UP001271769">
    <property type="component" value="Unassembled WGS sequence"/>
</dbReference>
<accession>A0ABU5E1I2</accession>
<dbReference type="EMBL" id="JAXCLX010000003">
    <property type="protein sequence ID" value="MDY0873452.1"/>
    <property type="molecule type" value="Genomic_DNA"/>
</dbReference>
<keyword evidence="2" id="KW-1185">Reference proteome</keyword>
<reference evidence="1 2" key="1">
    <citation type="journal article" date="2013" name="Antonie Van Leeuwenhoek">
        <title>Dongia rigui sp. nov., isolated from freshwater of a large wetland in Korea.</title>
        <authorList>
            <person name="Baik K.S."/>
            <person name="Hwang Y.M."/>
            <person name="Choi J.S."/>
            <person name="Kwon J."/>
            <person name="Seong C.N."/>
        </authorList>
    </citation>
    <scope>NUCLEOTIDE SEQUENCE [LARGE SCALE GENOMIC DNA]</scope>
    <source>
        <strain evidence="1 2">04SU4-P</strain>
    </source>
</reference>
<name>A0ABU5E1I2_9PROT</name>
<organism evidence="1 2">
    <name type="scientific">Dongia rigui</name>
    <dbReference type="NCBI Taxonomy" id="940149"/>
    <lineage>
        <taxon>Bacteria</taxon>
        <taxon>Pseudomonadati</taxon>
        <taxon>Pseudomonadota</taxon>
        <taxon>Alphaproteobacteria</taxon>
        <taxon>Rhodospirillales</taxon>
        <taxon>Dongiaceae</taxon>
        <taxon>Dongia</taxon>
    </lineage>
</organism>
<gene>
    <name evidence="1" type="ORF">SMD31_16045</name>
</gene>
<comment type="caution">
    <text evidence="1">The sequence shown here is derived from an EMBL/GenBank/DDBJ whole genome shotgun (WGS) entry which is preliminary data.</text>
</comment>
<protein>
    <submittedName>
        <fullName evidence="1">DUF4170 domain-containing protein</fullName>
    </submittedName>
</protein>
<evidence type="ECO:0000313" key="1">
    <source>
        <dbReference type="EMBL" id="MDY0873452.1"/>
    </source>
</evidence>
<dbReference type="InterPro" id="IPR025226">
    <property type="entry name" value="DUF4170"/>
</dbReference>
<sequence length="140" mass="15823">MTRFWVIGGDYADTNFDRIQGGGKEERIGPFTTYEEAKAAWQKRAWETVDHANARYRIEEEGGEICYWVVGGPYCDTTFTEPAPGGGEQWFGPFDTFDDAKTAWSRHAWSTVDDAMCRYRIEKLVKGQHPGGQQSKAGKS</sequence>
<proteinExistence type="predicted"/>
<evidence type="ECO:0000313" key="2">
    <source>
        <dbReference type="Proteomes" id="UP001271769"/>
    </source>
</evidence>
<dbReference type="RefSeq" id="WP_320501926.1">
    <property type="nucleotide sequence ID" value="NZ_JAXCLX010000003.1"/>
</dbReference>
<dbReference type="Gene3D" id="3.30.70.2400">
    <property type="entry name" value="Uncharacterised protein PF13773, DUF4170"/>
    <property type="match status" value="2"/>
</dbReference>